<evidence type="ECO:0000259" key="7">
    <source>
        <dbReference type="PROSITE" id="PS50011"/>
    </source>
</evidence>
<dbReference type="GO" id="GO:0004674">
    <property type="term" value="F:protein serine/threonine kinase activity"/>
    <property type="evidence" value="ECO:0007669"/>
    <property type="project" value="UniProtKB-KW"/>
</dbReference>
<feature type="binding site" evidence="5">
    <location>
        <position position="49"/>
    </location>
    <ligand>
        <name>ATP</name>
        <dbReference type="ChEBI" id="CHEBI:30616"/>
    </ligand>
</feature>
<dbReference type="OrthoDB" id="4062651at2759"/>
<dbReference type="SUPFAM" id="SSF56112">
    <property type="entry name" value="Protein kinase-like (PK-like)"/>
    <property type="match status" value="1"/>
</dbReference>
<dbReference type="Pfam" id="PF00069">
    <property type="entry name" value="Pkinase"/>
    <property type="match status" value="1"/>
</dbReference>
<evidence type="ECO:0000313" key="9">
    <source>
        <dbReference type="Proteomes" id="UP000188354"/>
    </source>
</evidence>
<dbReference type="GO" id="GO:0005524">
    <property type="term" value="F:ATP binding"/>
    <property type="evidence" value="ECO:0007669"/>
    <property type="project" value="UniProtKB-UniRule"/>
</dbReference>
<dbReference type="InterPro" id="IPR011009">
    <property type="entry name" value="Kinase-like_dom_sf"/>
</dbReference>
<keyword evidence="1" id="KW-0808">Transferase</keyword>
<dbReference type="PANTHER" id="PTHR27001">
    <property type="entry name" value="OS01G0253100 PROTEIN"/>
    <property type="match status" value="1"/>
</dbReference>
<dbReference type="PANTHER" id="PTHR27001:SF850">
    <property type="entry name" value="OS01G0267800 PROTEIN"/>
    <property type="match status" value="1"/>
</dbReference>
<organism evidence="8 9">
    <name type="scientific">Lupinus angustifolius</name>
    <name type="common">Narrow-leaved blue lupine</name>
    <dbReference type="NCBI Taxonomy" id="3871"/>
    <lineage>
        <taxon>Eukaryota</taxon>
        <taxon>Viridiplantae</taxon>
        <taxon>Streptophyta</taxon>
        <taxon>Embryophyta</taxon>
        <taxon>Tracheophyta</taxon>
        <taxon>Spermatophyta</taxon>
        <taxon>Magnoliopsida</taxon>
        <taxon>eudicotyledons</taxon>
        <taxon>Gunneridae</taxon>
        <taxon>Pentapetalae</taxon>
        <taxon>rosids</taxon>
        <taxon>fabids</taxon>
        <taxon>Fabales</taxon>
        <taxon>Fabaceae</taxon>
        <taxon>Papilionoideae</taxon>
        <taxon>50 kb inversion clade</taxon>
        <taxon>genistoids sensu lato</taxon>
        <taxon>core genistoids</taxon>
        <taxon>Genisteae</taxon>
        <taxon>Lupinus</taxon>
    </lineage>
</organism>
<evidence type="ECO:0000313" key="8">
    <source>
        <dbReference type="EMBL" id="OIV91522.1"/>
    </source>
</evidence>
<dbReference type="GO" id="GO:0005886">
    <property type="term" value="C:plasma membrane"/>
    <property type="evidence" value="ECO:0007669"/>
    <property type="project" value="TreeGrafter"/>
</dbReference>
<protein>
    <recommendedName>
        <fullName evidence="7">Protein kinase domain-containing protein</fullName>
    </recommendedName>
</protein>
<dbReference type="Gene3D" id="3.30.200.20">
    <property type="entry name" value="Phosphorylase Kinase, domain 1"/>
    <property type="match status" value="1"/>
</dbReference>
<evidence type="ECO:0000256" key="3">
    <source>
        <dbReference type="ARBA" id="ARBA00022777"/>
    </source>
</evidence>
<dbReference type="PROSITE" id="PS00108">
    <property type="entry name" value="PROTEIN_KINASE_ST"/>
    <property type="match status" value="1"/>
</dbReference>
<accession>A0A4P1QP51</accession>
<dbReference type="PROSITE" id="PS00107">
    <property type="entry name" value="PROTEIN_KINASE_ATP"/>
    <property type="match status" value="1"/>
</dbReference>
<evidence type="ECO:0000256" key="1">
    <source>
        <dbReference type="ARBA" id="ARBA00022679"/>
    </source>
</evidence>
<keyword evidence="9" id="KW-1185">Reference proteome</keyword>
<dbReference type="EMBL" id="CM007379">
    <property type="protein sequence ID" value="OIV91522.1"/>
    <property type="molecule type" value="Genomic_DNA"/>
</dbReference>
<evidence type="ECO:0000256" key="5">
    <source>
        <dbReference type="PROSITE-ProRule" id="PRU10141"/>
    </source>
</evidence>
<comment type="similarity">
    <text evidence="6">Belongs to the protein kinase superfamily.</text>
</comment>
<name>A0A4P1QP51_LUPAN</name>
<dbReference type="PROSITE" id="PS50011">
    <property type="entry name" value="PROTEIN_KINASE_DOM"/>
    <property type="match status" value="1"/>
</dbReference>
<dbReference type="SMART" id="SM00220">
    <property type="entry name" value="S_TKc"/>
    <property type="match status" value="1"/>
</dbReference>
<sequence>MVEFDYEEIVKATDNFNPRMLIGKGSHGLVYKGVILLKHNNTSLVAIKKPSSHKGLESLHEENSNKLQNEIQVLSSLNDENPHVVKLIGTSYDSFNNNNKVIVIEFMPNGSLHDWLHDTKPNLPTWPKRVEIAMQITRAVQFLHEGKPLVIHRDIKSCNILFDSQWNVKLADFGLAIIGGGVQALTQPAGTIGYLDPCYTTPTKLSTKNDMFSFGVVLLEIISGRKAIDMCNTPASLVEWAIPLIEQQHWLQICDTRIKVMPNYMVSTIIHFLRVAACCVSPNEDERPSAREVITGMEDCFIEQVRFPIWASVLKKMVRFRKRKKVIKNIVSKSKTQVECECKVEEDGEEVDSDTYISTEKVAITFNHLLADVTFNLGK</sequence>
<dbReference type="STRING" id="3871.A0A4P1QP51"/>
<dbReference type="KEGG" id="lang:109334080"/>
<dbReference type="InterPro" id="IPR008271">
    <property type="entry name" value="Ser/Thr_kinase_AS"/>
</dbReference>
<evidence type="ECO:0000256" key="2">
    <source>
        <dbReference type="ARBA" id="ARBA00022741"/>
    </source>
</evidence>
<dbReference type="Proteomes" id="UP000188354">
    <property type="component" value="Chromosome LG19"/>
</dbReference>
<keyword evidence="2 5" id="KW-0547">Nucleotide-binding</keyword>
<feature type="domain" description="Protein kinase" evidence="7">
    <location>
        <begin position="16"/>
        <end position="302"/>
    </location>
</feature>
<dbReference type="InterPro" id="IPR000719">
    <property type="entry name" value="Prot_kinase_dom"/>
</dbReference>
<dbReference type="Gene3D" id="1.10.510.10">
    <property type="entry name" value="Transferase(Phosphotransferase) domain 1"/>
    <property type="match status" value="1"/>
</dbReference>
<dbReference type="Gramene" id="OIV91522">
    <property type="protein sequence ID" value="OIV91522"/>
    <property type="gene ID" value="TanjilG_08934"/>
</dbReference>
<gene>
    <name evidence="8" type="ORF">TanjilG_08934</name>
</gene>
<dbReference type="AlphaFoldDB" id="A0A4P1QP51"/>
<keyword evidence="3" id="KW-0418">Kinase</keyword>
<evidence type="ECO:0000256" key="6">
    <source>
        <dbReference type="RuleBase" id="RU000304"/>
    </source>
</evidence>
<dbReference type="InterPro" id="IPR017441">
    <property type="entry name" value="Protein_kinase_ATP_BS"/>
</dbReference>
<evidence type="ECO:0000256" key="4">
    <source>
        <dbReference type="ARBA" id="ARBA00022840"/>
    </source>
</evidence>
<keyword evidence="4 5" id="KW-0067">ATP-binding</keyword>
<keyword evidence="6" id="KW-0723">Serine/threonine-protein kinase</keyword>
<reference evidence="8 9" key="1">
    <citation type="journal article" date="2017" name="Plant Biotechnol. J.">
        <title>A comprehensive draft genome sequence for lupin (Lupinus angustifolius), an emerging health food: insights into plant-microbe interactions and legume evolution.</title>
        <authorList>
            <person name="Hane J.K."/>
            <person name="Ming Y."/>
            <person name="Kamphuis L.G."/>
            <person name="Nelson M.N."/>
            <person name="Garg G."/>
            <person name="Atkins C.A."/>
            <person name="Bayer P.E."/>
            <person name="Bravo A."/>
            <person name="Bringans S."/>
            <person name="Cannon S."/>
            <person name="Edwards D."/>
            <person name="Foley R."/>
            <person name="Gao L.L."/>
            <person name="Harrison M.J."/>
            <person name="Huang W."/>
            <person name="Hurgobin B."/>
            <person name="Li S."/>
            <person name="Liu C.W."/>
            <person name="McGrath A."/>
            <person name="Morahan G."/>
            <person name="Murray J."/>
            <person name="Weller J."/>
            <person name="Jian J."/>
            <person name="Singh K.B."/>
        </authorList>
    </citation>
    <scope>NUCLEOTIDE SEQUENCE [LARGE SCALE GENOMIC DNA]</scope>
    <source>
        <strain evidence="9">cv. Tanjil</strain>
        <tissue evidence="8">Whole plant</tissue>
    </source>
</reference>
<proteinExistence type="inferred from homology"/>